<dbReference type="Pfam" id="PF03629">
    <property type="entry name" value="SASA"/>
    <property type="match status" value="1"/>
</dbReference>
<evidence type="ECO:0000259" key="2">
    <source>
        <dbReference type="Pfam" id="PF03629"/>
    </source>
</evidence>
<evidence type="ECO:0000313" key="4">
    <source>
        <dbReference type="Proteomes" id="UP000558113"/>
    </source>
</evidence>
<dbReference type="RefSeq" id="WP_161702672.1">
    <property type="nucleotide sequence ID" value="NZ_JAAAMU010000016.1"/>
</dbReference>
<dbReference type="EMBL" id="JAAAMU010000016">
    <property type="protein sequence ID" value="NBC72064.1"/>
    <property type="molecule type" value="Genomic_DNA"/>
</dbReference>
<name>A0A7X5C465_9BACL</name>
<dbReference type="AlphaFoldDB" id="A0A7X5C465"/>
<proteinExistence type="predicted"/>
<comment type="caution">
    <text evidence="3">The sequence shown here is derived from an EMBL/GenBank/DDBJ whole genome shotgun (WGS) entry which is preliminary data.</text>
</comment>
<dbReference type="Gene3D" id="3.40.50.1110">
    <property type="entry name" value="SGNH hydrolase"/>
    <property type="match status" value="1"/>
</dbReference>
<reference evidence="3 4" key="1">
    <citation type="submission" date="2020-01" db="EMBL/GenBank/DDBJ databases">
        <title>Paenibacillus soybeanensis sp. nov. isolated from the nodules of soybean (Glycine max(L.) Merr).</title>
        <authorList>
            <person name="Wang H."/>
        </authorList>
    </citation>
    <scope>NUCLEOTIDE SEQUENCE [LARGE SCALE GENOMIC DNA]</scope>
    <source>
        <strain evidence="3 4">DSM 23054</strain>
    </source>
</reference>
<protein>
    <recommendedName>
        <fullName evidence="2">Sialate O-acetylesterase domain-containing protein</fullName>
    </recommendedName>
</protein>
<accession>A0A7X5C465</accession>
<dbReference type="GO" id="GO:0005975">
    <property type="term" value="P:carbohydrate metabolic process"/>
    <property type="evidence" value="ECO:0007669"/>
    <property type="project" value="TreeGrafter"/>
</dbReference>
<dbReference type="Proteomes" id="UP000558113">
    <property type="component" value="Unassembled WGS sequence"/>
</dbReference>
<dbReference type="InterPro" id="IPR039329">
    <property type="entry name" value="SIAE"/>
</dbReference>
<dbReference type="GO" id="GO:0001681">
    <property type="term" value="F:sialate O-acetylesterase activity"/>
    <property type="evidence" value="ECO:0007669"/>
    <property type="project" value="InterPro"/>
</dbReference>
<dbReference type="InterPro" id="IPR036514">
    <property type="entry name" value="SGNH_hydro_sf"/>
</dbReference>
<gene>
    <name evidence="3" type="ORF">GT003_23965</name>
</gene>
<dbReference type="InterPro" id="IPR005181">
    <property type="entry name" value="SASA"/>
</dbReference>
<evidence type="ECO:0000256" key="1">
    <source>
        <dbReference type="ARBA" id="ARBA00022801"/>
    </source>
</evidence>
<feature type="domain" description="Sialate O-acetylesterase" evidence="2">
    <location>
        <begin position="309"/>
        <end position="404"/>
    </location>
</feature>
<sequence length="538" mass="58325">MLNIAPILGDGMVLQRGKTVPLWGKGNEGATVSIWCRRAEAPGARVTDAGITDTQALAHGAVSDALAEEAWADGAGMASAQAVGEDVAAAGTVVRGGRWSLALPAMEAGGPFELTVESEGERMTIRDIWFGEVWLAGGQSNMEMRLKDTLGGRAEAAQANEPMLRYYEVPPINYDDGREHRGEWRQAIPEHAGQFSAVAYYFALEILRTQGVPVGIIGCSKGATYANCWVSRETLSDDEDLCVYLDEFEEQTKDLDLEAYYEADRHFNAAAIEYYARLDEGVPAEQLVAPEWPPPIGPRYFLRPCGMYDVMLSHAAPYGLRGFLYYQGEADTARSDLYPRMMEALVDNWRADWGDRELPFLFVQLSNFGCMGNENGEDWALQREAQLIASRRIPGAGMAVSIDCGDFGDIHPPNKRPVGERLALIAREQVYREPVNSNGPVPLVCVASEDGAAELTFGYAEGRLASGGGGLRGFEIAGSDGLFVPATAEIADVATVVLRAAGVDAPAHVRYGWRNWTDANLFGGSGLPASPFRLNVEA</sequence>
<dbReference type="PANTHER" id="PTHR22901">
    <property type="entry name" value="SIALATE O-ACETYLESTERASE"/>
    <property type="match status" value="1"/>
</dbReference>
<evidence type="ECO:0000313" key="3">
    <source>
        <dbReference type="EMBL" id="NBC72064.1"/>
    </source>
</evidence>
<dbReference type="SUPFAM" id="SSF52266">
    <property type="entry name" value="SGNH hydrolase"/>
    <property type="match status" value="1"/>
</dbReference>
<keyword evidence="4" id="KW-1185">Reference proteome</keyword>
<organism evidence="3 4">
    <name type="scientific">Paenibacillus sacheonensis</name>
    <dbReference type="NCBI Taxonomy" id="742054"/>
    <lineage>
        <taxon>Bacteria</taxon>
        <taxon>Bacillati</taxon>
        <taxon>Bacillota</taxon>
        <taxon>Bacilli</taxon>
        <taxon>Bacillales</taxon>
        <taxon>Paenibacillaceae</taxon>
        <taxon>Paenibacillus</taxon>
    </lineage>
</organism>
<dbReference type="OrthoDB" id="9795554at2"/>
<keyword evidence="1" id="KW-0378">Hydrolase</keyword>
<dbReference type="PANTHER" id="PTHR22901:SF0">
    <property type="entry name" value="SIALATE O-ACETYLESTERASE"/>
    <property type="match status" value="1"/>
</dbReference>